<protein>
    <submittedName>
        <fullName evidence="1">Uncharacterized protein</fullName>
    </submittedName>
</protein>
<accession>A0AAP9JA33</accession>
<dbReference type="RefSeq" id="WP_147001019.1">
    <property type="nucleotide sequence ID" value="NZ_CP042387.1"/>
</dbReference>
<proteinExistence type="predicted"/>
<organism evidence="1 2">
    <name type="scientific">Leuconostoc lactis</name>
    <dbReference type="NCBI Taxonomy" id="1246"/>
    <lineage>
        <taxon>Bacteria</taxon>
        <taxon>Bacillati</taxon>
        <taxon>Bacillota</taxon>
        <taxon>Bacilli</taxon>
        <taxon>Lactobacillales</taxon>
        <taxon>Lactobacillaceae</taxon>
        <taxon>Leuconostoc</taxon>
    </lineage>
</organism>
<dbReference type="EMBL" id="CP042387">
    <property type="protein sequence ID" value="QEA44092.1"/>
    <property type="molecule type" value="Genomic_DNA"/>
</dbReference>
<dbReference type="GeneID" id="66531583"/>
<gene>
    <name evidence="1" type="ORF">FGL83_05190</name>
</gene>
<reference evidence="1 2" key="1">
    <citation type="submission" date="2019-06" db="EMBL/GenBank/DDBJ databases">
        <title>Genome analyses of bacteria isolated from kimchi.</title>
        <authorList>
            <person name="Lee S."/>
            <person name="Ahn S."/>
            <person name="Roh S."/>
        </authorList>
    </citation>
    <scope>NUCLEOTIDE SEQUENCE [LARGE SCALE GENOMIC DNA]</scope>
    <source>
        <strain evidence="1 2">CBA3625</strain>
    </source>
</reference>
<name>A0AAP9JA33_LEULA</name>
<evidence type="ECO:0000313" key="1">
    <source>
        <dbReference type="EMBL" id="QEA44092.1"/>
    </source>
</evidence>
<keyword evidence="2" id="KW-1185">Reference proteome</keyword>
<dbReference type="AlphaFoldDB" id="A0AAP9JA33"/>
<sequence>MEITGERALENITESQAFTLVVAQPDQDDIALDALFEALDTHIADPNFIHLALTINGGIAAGGTTLTLETNVINLPQRYANQLKKLIWPEKPDNDVNLYMIVENPLVSQSQLKITLASSVTAYQDDPDSVKSKIAQWFTAQLQVIVDQQAVAAAEITED</sequence>
<evidence type="ECO:0000313" key="2">
    <source>
        <dbReference type="Proteomes" id="UP000321298"/>
    </source>
</evidence>
<dbReference type="Proteomes" id="UP000321298">
    <property type="component" value="Chromosome"/>
</dbReference>